<dbReference type="AlphaFoldDB" id="A0A926KPJ2"/>
<evidence type="ECO:0000313" key="3">
    <source>
        <dbReference type="Proteomes" id="UP000650466"/>
    </source>
</evidence>
<dbReference type="InterPro" id="IPR011256">
    <property type="entry name" value="Reg_factor_effector_dom_sf"/>
</dbReference>
<dbReference type="InterPro" id="IPR029441">
    <property type="entry name" value="Cass2"/>
</dbReference>
<dbReference type="Pfam" id="PF14526">
    <property type="entry name" value="Cass2"/>
    <property type="match status" value="1"/>
</dbReference>
<feature type="domain" description="Integron-associated effector binding protein" evidence="1">
    <location>
        <begin position="9"/>
        <end position="110"/>
    </location>
</feature>
<proteinExistence type="predicted"/>
<evidence type="ECO:0000259" key="1">
    <source>
        <dbReference type="Pfam" id="PF14526"/>
    </source>
</evidence>
<evidence type="ECO:0000313" key="2">
    <source>
        <dbReference type="EMBL" id="MBD0380943.1"/>
    </source>
</evidence>
<protein>
    <submittedName>
        <fullName evidence="2">Effector binding domain-containing protein</fullName>
    </submittedName>
</protein>
<organism evidence="2 3">
    <name type="scientific">Paenibacillus sedimenti</name>
    <dbReference type="NCBI Taxonomy" id="2770274"/>
    <lineage>
        <taxon>Bacteria</taxon>
        <taxon>Bacillati</taxon>
        <taxon>Bacillota</taxon>
        <taxon>Bacilli</taxon>
        <taxon>Bacillales</taxon>
        <taxon>Paenibacillaceae</taxon>
        <taxon>Paenibacillus</taxon>
    </lineage>
</organism>
<name>A0A926KPJ2_9BACL</name>
<keyword evidence="3" id="KW-1185">Reference proteome</keyword>
<accession>A0A926KPJ2</accession>
<dbReference type="Proteomes" id="UP000650466">
    <property type="component" value="Unassembled WGS sequence"/>
</dbReference>
<dbReference type="SUPFAM" id="SSF55136">
    <property type="entry name" value="Probable bacterial effector-binding domain"/>
    <property type="match status" value="1"/>
</dbReference>
<dbReference type="RefSeq" id="WP_188174685.1">
    <property type="nucleotide sequence ID" value="NZ_JACVVD010000003.1"/>
</dbReference>
<dbReference type="EMBL" id="JACVVD010000003">
    <property type="protein sequence ID" value="MBD0380943.1"/>
    <property type="molecule type" value="Genomic_DNA"/>
</dbReference>
<reference evidence="2" key="1">
    <citation type="submission" date="2020-09" db="EMBL/GenBank/DDBJ databases">
        <title>Draft Genome Sequence of Paenibacillus sp. WST5.</title>
        <authorList>
            <person name="Bao Z."/>
        </authorList>
    </citation>
    <scope>NUCLEOTIDE SEQUENCE</scope>
    <source>
        <strain evidence="2">WST5</strain>
    </source>
</reference>
<gene>
    <name evidence="2" type="ORF">ICC18_12505</name>
</gene>
<sequence>MNAELIFQNEIKLTALHIICPFSSMQVEIAEGFSRLKSRLDEIKNRVDHTKIIGFYPQSSDAPDENICHYYLGVEVANHDVVPEQLISITIPSGQFVSYKYNGQKNVTNTLY</sequence>
<dbReference type="Gene3D" id="3.20.80.10">
    <property type="entry name" value="Regulatory factor, effector binding domain"/>
    <property type="match status" value="1"/>
</dbReference>
<comment type="caution">
    <text evidence="2">The sequence shown here is derived from an EMBL/GenBank/DDBJ whole genome shotgun (WGS) entry which is preliminary data.</text>
</comment>